<evidence type="ECO:0000313" key="2">
    <source>
        <dbReference type="Proteomes" id="UP000293623"/>
    </source>
</evidence>
<sequence>MEPRDTACLDALSWFESLTRLGAWTMAEAPLENVLRLAYSLAALAPPPFRALAACTLDETAFDELLQRQAFEAAAIALIGTALRYEVVSCAGAASPATVRIWLNGDTGETLVTSDTLPAALVRAWITFMLGVGQATGSSHRSA</sequence>
<accession>A0A4Q2KLY7</accession>
<reference evidence="1 2" key="1">
    <citation type="submission" date="2019-01" db="EMBL/GenBank/DDBJ databases">
        <title>Altererythrobacter rhizovicinus sp. nov., isolated from the rhizosphere soil of Haloxylon ammodendron.</title>
        <authorList>
            <person name="Li H.-P."/>
            <person name="Gou J.-Y."/>
            <person name="Yao D."/>
            <person name="Han Q.-Q."/>
            <person name="Shao K.-Z."/>
            <person name="Zhao Q."/>
            <person name="Zhang J.-L."/>
        </authorList>
    </citation>
    <scope>NUCLEOTIDE SEQUENCE [LARGE SCALE GENOMIC DNA]</scope>
    <source>
        <strain evidence="1 2">AY-3R</strain>
    </source>
</reference>
<dbReference type="RefSeq" id="WP_129522750.1">
    <property type="nucleotide sequence ID" value="NZ_SDPV01000001.1"/>
</dbReference>
<dbReference type="AlphaFoldDB" id="A0A4Q2KLY7"/>
<dbReference type="OrthoDB" id="7427047at2"/>
<dbReference type="Proteomes" id="UP000293623">
    <property type="component" value="Unassembled WGS sequence"/>
</dbReference>
<comment type="caution">
    <text evidence="1">The sequence shown here is derived from an EMBL/GenBank/DDBJ whole genome shotgun (WGS) entry which is preliminary data.</text>
</comment>
<protein>
    <submittedName>
        <fullName evidence="1">Uncharacterized protein</fullName>
    </submittedName>
</protein>
<name>A0A4Q2KLY7_9SPHN</name>
<organism evidence="1 2">
    <name type="scientific">Pelagerythrobacter rhizovicinus</name>
    <dbReference type="NCBI Taxonomy" id="2268576"/>
    <lineage>
        <taxon>Bacteria</taxon>
        <taxon>Pseudomonadati</taxon>
        <taxon>Pseudomonadota</taxon>
        <taxon>Alphaproteobacteria</taxon>
        <taxon>Sphingomonadales</taxon>
        <taxon>Erythrobacteraceae</taxon>
        <taxon>Pelagerythrobacter</taxon>
    </lineage>
</organism>
<gene>
    <name evidence="1" type="ORF">ETX26_00395</name>
</gene>
<dbReference type="EMBL" id="SDPV01000001">
    <property type="protein sequence ID" value="RXZ65260.1"/>
    <property type="molecule type" value="Genomic_DNA"/>
</dbReference>
<evidence type="ECO:0000313" key="1">
    <source>
        <dbReference type="EMBL" id="RXZ65260.1"/>
    </source>
</evidence>
<keyword evidence="2" id="KW-1185">Reference proteome</keyword>
<proteinExistence type="predicted"/>